<sequence>AGLTWEAADWILDQHARPASLPGPPLYAGPPTKQAPNHNIWCFSQQGVLSSKATFSSSMNSSAFNRSLATQFPFLGVLYHLPCGKEEQPER</sequence>
<reference evidence="1" key="1">
    <citation type="submission" date="2016-05" db="EMBL/GenBank/DDBJ databases">
        <authorList>
            <person name="Lavstsen T."/>
            <person name="Jespersen J.S."/>
        </authorList>
    </citation>
    <scope>NUCLEOTIDE SEQUENCE</scope>
    <source>
        <tissue evidence="1">Brain</tissue>
    </source>
</reference>
<reference evidence="1" key="2">
    <citation type="submission" date="2016-06" db="EMBL/GenBank/DDBJ databases">
        <title>The genome of a short-lived fish provides insights into sex chromosome evolution and the genetic control of aging.</title>
        <authorList>
            <person name="Reichwald K."/>
            <person name="Felder M."/>
            <person name="Petzold A."/>
            <person name="Koch P."/>
            <person name="Groth M."/>
            <person name="Platzer M."/>
        </authorList>
    </citation>
    <scope>NUCLEOTIDE SEQUENCE</scope>
    <source>
        <tissue evidence="1">Brain</tissue>
    </source>
</reference>
<proteinExistence type="predicted"/>
<feature type="non-terminal residue" evidence="1">
    <location>
        <position position="91"/>
    </location>
</feature>
<accession>A0A1A8E2V5</accession>
<dbReference type="EMBL" id="HAEA01012400">
    <property type="protein sequence ID" value="SBQ40880.1"/>
    <property type="molecule type" value="Transcribed_RNA"/>
</dbReference>
<evidence type="ECO:0000313" key="1">
    <source>
        <dbReference type="EMBL" id="SBQ40880.1"/>
    </source>
</evidence>
<protein>
    <submittedName>
        <fullName evidence="1">Uncharacterized protein</fullName>
    </submittedName>
</protein>
<gene>
    <name evidence="1" type="primary">CR392001.1</name>
</gene>
<dbReference type="AlphaFoldDB" id="A0A1A8E2V5"/>
<organism evidence="1">
    <name type="scientific">Nothobranchius kadleci</name>
    <name type="common">African annual killifish</name>
    <dbReference type="NCBI Taxonomy" id="1051664"/>
    <lineage>
        <taxon>Eukaryota</taxon>
        <taxon>Metazoa</taxon>
        <taxon>Chordata</taxon>
        <taxon>Craniata</taxon>
        <taxon>Vertebrata</taxon>
        <taxon>Euteleostomi</taxon>
        <taxon>Actinopterygii</taxon>
        <taxon>Neopterygii</taxon>
        <taxon>Teleostei</taxon>
        <taxon>Neoteleostei</taxon>
        <taxon>Acanthomorphata</taxon>
        <taxon>Ovalentaria</taxon>
        <taxon>Atherinomorphae</taxon>
        <taxon>Cyprinodontiformes</taxon>
        <taxon>Nothobranchiidae</taxon>
        <taxon>Nothobranchius</taxon>
    </lineage>
</organism>
<feature type="non-terminal residue" evidence="1">
    <location>
        <position position="1"/>
    </location>
</feature>
<name>A0A1A8E2V5_NOTKA</name>